<dbReference type="EMBL" id="BMPF01000001">
    <property type="protein sequence ID" value="GGL28169.1"/>
    <property type="molecule type" value="Genomic_DNA"/>
</dbReference>
<protein>
    <recommendedName>
        <fullName evidence="3">PIN domain-containing protein</fullName>
    </recommendedName>
</protein>
<dbReference type="RefSeq" id="WP_188879799.1">
    <property type="nucleotide sequence ID" value="NZ_BMPF01000001.1"/>
</dbReference>
<dbReference type="Proteomes" id="UP000628840">
    <property type="component" value="Unassembled WGS sequence"/>
</dbReference>
<evidence type="ECO:0000313" key="2">
    <source>
        <dbReference type="Proteomes" id="UP000628840"/>
    </source>
</evidence>
<proteinExistence type="predicted"/>
<name>A0A830EVA4_9EURY</name>
<organism evidence="1 2">
    <name type="scientific">Halarchaeum grantii</name>
    <dbReference type="NCBI Taxonomy" id="1193105"/>
    <lineage>
        <taxon>Archaea</taxon>
        <taxon>Methanobacteriati</taxon>
        <taxon>Methanobacteriota</taxon>
        <taxon>Stenosarchaea group</taxon>
        <taxon>Halobacteria</taxon>
        <taxon>Halobacteriales</taxon>
        <taxon>Halobacteriaceae</taxon>
    </lineage>
</organism>
<evidence type="ECO:0000313" key="1">
    <source>
        <dbReference type="EMBL" id="GGL28169.1"/>
    </source>
</evidence>
<dbReference type="OrthoDB" id="214734at2157"/>
<comment type="caution">
    <text evidence="1">The sequence shown here is derived from an EMBL/GenBank/DDBJ whole genome shotgun (WGS) entry which is preliminary data.</text>
</comment>
<evidence type="ECO:0008006" key="3">
    <source>
        <dbReference type="Google" id="ProtNLM"/>
    </source>
</evidence>
<gene>
    <name evidence="1" type="ORF">GCM10009037_09780</name>
</gene>
<dbReference type="InterPro" id="IPR055808">
    <property type="entry name" value="DUF7384"/>
</dbReference>
<keyword evidence="2" id="KW-1185">Reference proteome</keyword>
<reference evidence="1 2" key="1">
    <citation type="journal article" date="2019" name="Int. J. Syst. Evol. Microbiol.">
        <title>The Global Catalogue of Microorganisms (GCM) 10K type strain sequencing project: providing services to taxonomists for standard genome sequencing and annotation.</title>
        <authorList>
            <consortium name="The Broad Institute Genomics Platform"/>
            <consortium name="The Broad Institute Genome Sequencing Center for Infectious Disease"/>
            <person name="Wu L."/>
            <person name="Ma J."/>
        </authorList>
    </citation>
    <scope>NUCLEOTIDE SEQUENCE [LARGE SCALE GENOMIC DNA]</scope>
    <source>
        <strain evidence="1 2">JCM 19585</strain>
    </source>
</reference>
<accession>A0A830EVA4</accession>
<dbReference type="AlphaFoldDB" id="A0A830EVA4"/>
<dbReference type="Pfam" id="PF24109">
    <property type="entry name" value="DUF7384"/>
    <property type="match status" value="1"/>
</dbReference>
<sequence>MREEFADAPDVSRVVADADVLAADLLVGGDARDALDAIRAHSWMTLVASDPLLDDAEALIADLADVGLAADWREKTAALAERVEHPDGDHPALASAAHGNAAHVLTFDDRLRNAKTNASVKKYVTTSFTSPEGFARLFDAERLHPEVVGDAYPGPDRDPRA</sequence>